<sequence>MHVGQESVNRRSNTKNKQQQSIPSKGQTELKLNPLALNLPNSASHHQQHNQQGGGKTQTAGKRSRTLEALIEIGAFPPDYTLQSGLDPTKDVQKDTYERSIMTRSASQSTEGNRGNRVKLDLSTEGAAYTNKAFDLSSPDKLQNVFSQRKQYVQIEHHRYSNEDNRSNRTLGRAHEYSKLMDEGGASSTVTSDKEDKDMSEESCYDGKEMESMLDPARYRDLSSSEDETSPLSTRDYFHMKYLRHYDKNRNNSRDSGYVESVASQDSIKKRKLGIVEPFYHRTLLEEQIRPRTISGSDDIFLSHCPTCHSLTPPKQQSLHPHDNFAIVKSGDEEPAFKVSPFRTEVNVSYRSPYHHLPLGQSSSYALGYQKRSVPPQTYTRSYSVVNDNADYNMKCAFLPPNRFVKKLDSETQTEGALFIENRQ</sequence>
<proteinExistence type="predicted"/>
<dbReference type="EMBL" id="MRZV01000099">
    <property type="protein sequence ID" value="PIK58917.1"/>
    <property type="molecule type" value="Genomic_DNA"/>
</dbReference>
<dbReference type="Proteomes" id="UP000230750">
    <property type="component" value="Unassembled WGS sequence"/>
</dbReference>
<feature type="compositionally biased region" description="Low complexity" evidence="1">
    <location>
        <begin position="32"/>
        <end position="61"/>
    </location>
</feature>
<feature type="compositionally biased region" description="Polar residues" evidence="1">
    <location>
        <begin position="1"/>
        <end position="27"/>
    </location>
</feature>
<evidence type="ECO:0000256" key="1">
    <source>
        <dbReference type="SAM" id="MobiDB-lite"/>
    </source>
</evidence>
<comment type="caution">
    <text evidence="2">The sequence shown here is derived from an EMBL/GenBank/DDBJ whole genome shotgun (WGS) entry which is preliminary data.</text>
</comment>
<organism evidence="2 3">
    <name type="scientific">Stichopus japonicus</name>
    <name type="common">Sea cucumber</name>
    <dbReference type="NCBI Taxonomy" id="307972"/>
    <lineage>
        <taxon>Eukaryota</taxon>
        <taxon>Metazoa</taxon>
        <taxon>Echinodermata</taxon>
        <taxon>Eleutherozoa</taxon>
        <taxon>Echinozoa</taxon>
        <taxon>Holothuroidea</taxon>
        <taxon>Aspidochirotacea</taxon>
        <taxon>Aspidochirotida</taxon>
        <taxon>Stichopodidae</taxon>
        <taxon>Apostichopus</taxon>
    </lineage>
</organism>
<reference evidence="2 3" key="1">
    <citation type="journal article" date="2017" name="PLoS Biol.">
        <title>The sea cucumber genome provides insights into morphological evolution and visceral regeneration.</title>
        <authorList>
            <person name="Zhang X."/>
            <person name="Sun L."/>
            <person name="Yuan J."/>
            <person name="Sun Y."/>
            <person name="Gao Y."/>
            <person name="Zhang L."/>
            <person name="Li S."/>
            <person name="Dai H."/>
            <person name="Hamel J.F."/>
            <person name="Liu C."/>
            <person name="Yu Y."/>
            <person name="Liu S."/>
            <person name="Lin W."/>
            <person name="Guo K."/>
            <person name="Jin S."/>
            <person name="Xu P."/>
            <person name="Storey K.B."/>
            <person name="Huan P."/>
            <person name="Zhang T."/>
            <person name="Zhou Y."/>
            <person name="Zhang J."/>
            <person name="Lin C."/>
            <person name="Li X."/>
            <person name="Xing L."/>
            <person name="Huo D."/>
            <person name="Sun M."/>
            <person name="Wang L."/>
            <person name="Mercier A."/>
            <person name="Li F."/>
            <person name="Yang H."/>
            <person name="Xiang J."/>
        </authorList>
    </citation>
    <scope>NUCLEOTIDE SEQUENCE [LARGE SCALE GENOMIC DNA]</scope>
    <source>
        <strain evidence="2">Shaxun</strain>
        <tissue evidence="2">Muscle</tissue>
    </source>
</reference>
<name>A0A2G8LFA7_STIJA</name>
<dbReference type="OrthoDB" id="10366543at2759"/>
<protein>
    <submittedName>
        <fullName evidence="2">Uncharacterized protein</fullName>
    </submittedName>
</protein>
<feature type="region of interest" description="Disordered" evidence="1">
    <location>
        <begin position="177"/>
        <end position="208"/>
    </location>
</feature>
<gene>
    <name evidence="2" type="ORF">BSL78_04229</name>
</gene>
<keyword evidence="3" id="KW-1185">Reference proteome</keyword>
<evidence type="ECO:0000313" key="2">
    <source>
        <dbReference type="EMBL" id="PIK58917.1"/>
    </source>
</evidence>
<feature type="region of interest" description="Disordered" evidence="1">
    <location>
        <begin position="1"/>
        <end position="65"/>
    </location>
</feature>
<accession>A0A2G8LFA7</accession>
<dbReference type="AlphaFoldDB" id="A0A2G8LFA7"/>
<evidence type="ECO:0000313" key="3">
    <source>
        <dbReference type="Proteomes" id="UP000230750"/>
    </source>
</evidence>